<dbReference type="Proteomes" id="UP000282311">
    <property type="component" value="Unassembled WGS sequence"/>
</dbReference>
<evidence type="ECO:0000256" key="9">
    <source>
        <dbReference type="RuleBase" id="RU361157"/>
    </source>
</evidence>
<feature type="domain" description="ABC transmembrane type-2" evidence="10">
    <location>
        <begin position="26"/>
        <end position="244"/>
    </location>
</feature>
<evidence type="ECO:0000313" key="11">
    <source>
        <dbReference type="EMBL" id="RKN82275.1"/>
    </source>
</evidence>
<name>A0A3B0C8F0_9BACL</name>
<dbReference type="PANTHER" id="PTHR30413:SF8">
    <property type="entry name" value="TRANSPORT PERMEASE PROTEIN"/>
    <property type="match status" value="1"/>
</dbReference>
<evidence type="ECO:0000256" key="3">
    <source>
        <dbReference type="ARBA" id="ARBA00022448"/>
    </source>
</evidence>
<evidence type="ECO:0000256" key="7">
    <source>
        <dbReference type="ARBA" id="ARBA00022989"/>
    </source>
</evidence>
<dbReference type="Pfam" id="PF01061">
    <property type="entry name" value="ABC2_membrane"/>
    <property type="match status" value="1"/>
</dbReference>
<feature type="transmembrane region" description="Helical" evidence="9">
    <location>
        <begin position="97"/>
        <end position="124"/>
    </location>
</feature>
<evidence type="ECO:0000256" key="2">
    <source>
        <dbReference type="ARBA" id="ARBA00007783"/>
    </source>
</evidence>
<keyword evidence="3 9" id="KW-0813">Transport</keyword>
<reference evidence="11 12" key="1">
    <citation type="journal article" date="2007" name="Int. J. Syst. Evol. Microbiol.">
        <title>Paenibacillus ginsengarvi sp. nov., isolated from soil from ginseng cultivation.</title>
        <authorList>
            <person name="Yoon M.H."/>
            <person name="Ten L.N."/>
            <person name="Im W.T."/>
        </authorList>
    </citation>
    <scope>NUCLEOTIDE SEQUENCE [LARGE SCALE GENOMIC DNA]</scope>
    <source>
        <strain evidence="11 12">KCTC 13059</strain>
    </source>
</reference>
<dbReference type="InterPro" id="IPR013525">
    <property type="entry name" value="ABC2_TM"/>
</dbReference>
<evidence type="ECO:0000313" key="12">
    <source>
        <dbReference type="Proteomes" id="UP000282311"/>
    </source>
</evidence>
<protein>
    <recommendedName>
        <fullName evidence="9">Transport permease protein</fullName>
    </recommendedName>
</protein>
<organism evidence="11 12">
    <name type="scientific">Paenibacillus ginsengarvi</name>
    <dbReference type="NCBI Taxonomy" id="400777"/>
    <lineage>
        <taxon>Bacteria</taxon>
        <taxon>Bacillati</taxon>
        <taxon>Bacillota</taxon>
        <taxon>Bacilli</taxon>
        <taxon>Bacillales</taxon>
        <taxon>Paenibacillaceae</taxon>
        <taxon>Paenibacillus</taxon>
    </lineage>
</organism>
<evidence type="ECO:0000256" key="6">
    <source>
        <dbReference type="ARBA" id="ARBA00022692"/>
    </source>
</evidence>
<dbReference type="InterPro" id="IPR000412">
    <property type="entry name" value="ABC_2_transport"/>
</dbReference>
<feature type="transmembrane region" description="Helical" evidence="9">
    <location>
        <begin position="25"/>
        <end position="48"/>
    </location>
</feature>
<dbReference type="PRINTS" id="PR00164">
    <property type="entry name" value="ABC2TRNSPORT"/>
</dbReference>
<gene>
    <name evidence="11" type="ORF">D7M11_17745</name>
</gene>
<proteinExistence type="inferred from homology"/>
<keyword evidence="6 9" id="KW-0812">Transmembrane</keyword>
<feature type="transmembrane region" description="Helical" evidence="9">
    <location>
        <begin position="222"/>
        <end position="241"/>
    </location>
</feature>
<dbReference type="GO" id="GO:0043190">
    <property type="term" value="C:ATP-binding cassette (ABC) transporter complex"/>
    <property type="evidence" value="ECO:0007669"/>
    <property type="project" value="InterPro"/>
</dbReference>
<evidence type="ECO:0000256" key="5">
    <source>
        <dbReference type="ARBA" id="ARBA00022519"/>
    </source>
</evidence>
<evidence type="ECO:0000256" key="8">
    <source>
        <dbReference type="ARBA" id="ARBA00023136"/>
    </source>
</evidence>
<keyword evidence="5" id="KW-0997">Cell inner membrane</keyword>
<keyword evidence="7 9" id="KW-1133">Transmembrane helix</keyword>
<comment type="similarity">
    <text evidence="2 9">Belongs to the ABC-2 integral membrane protein family.</text>
</comment>
<keyword evidence="4 9" id="KW-1003">Cell membrane</keyword>
<sequence>MILRYRALLNELVSRDLKVKYRRSVLGYLWSILNPLLMMLVISAVFSYIFENQITNYAAYLICGQVIYQFFSESTNQAMKSVISGESLIKKVRIPKYIFPVAATISSFVNLLFSLVAVIIILFVSGAQIKFTILFFPLPLIYLVMISMGVGLILSILAVYFRDMLHLYGVVLTALMYATPIFYPIDSLPPHVIFFLKFNPLYHIVDMFRNVVLYGNIPTVEENVICMAFAAISLMVGFVIFKRYQDKLVLNL</sequence>
<dbReference type="GO" id="GO:0140359">
    <property type="term" value="F:ABC-type transporter activity"/>
    <property type="evidence" value="ECO:0007669"/>
    <property type="project" value="InterPro"/>
</dbReference>
<dbReference type="PROSITE" id="PS51012">
    <property type="entry name" value="ABC_TM2"/>
    <property type="match status" value="1"/>
</dbReference>
<evidence type="ECO:0000259" key="10">
    <source>
        <dbReference type="PROSITE" id="PS51012"/>
    </source>
</evidence>
<dbReference type="GO" id="GO:0015920">
    <property type="term" value="P:lipopolysaccharide transport"/>
    <property type="evidence" value="ECO:0007669"/>
    <property type="project" value="TreeGrafter"/>
</dbReference>
<evidence type="ECO:0000256" key="1">
    <source>
        <dbReference type="ARBA" id="ARBA00004429"/>
    </source>
</evidence>
<comment type="subcellular location">
    <subcellularLocation>
        <location evidence="1">Cell inner membrane</location>
        <topology evidence="1">Multi-pass membrane protein</topology>
    </subcellularLocation>
    <subcellularLocation>
        <location evidence="9">Cell membrane</location>
        <topology evidence="9">Multi-pass membrane protein</topology>
    </subcellularLocation>
</comment>
<dbReference type="AlphaFoldDB" id="A0A3B0C8F0"/>
<evidence type="ECO:0000256" key="4">
    <source>
        <dbReference type="ARBA" id="ARBA00022475"/>
    </source>
</evidence>
<dbReference type="PIRSF" id="PIRSF006648">
    <property type="entry name" value="DrrB"/>
    <property type="match status" value="1"/>
</dbReference>
<keyword evidence="12" id="KW-1185">Reference proteome</keyword>
<feature type="transmembrane region" description="Helical" evidence="9">
    <location>
        <begin position="136"/>
        <end position="160"/>
    </location>
</feature>
<dbReference type="PANTHER" id="PTHR30413">
    <property type="entry name" value="INNER MEMBRANE TRANSPORT PERMEASE"/>
    <property type="match status" value="1"/>
</dbReference>
<feature type="transmembrane region" description="Helical" evidence="9">
    <location>
        <begin position="167"/>
        <end position="185"/>
    </location>
</feature>
<comment type="caution">
    <text evidence="11">The sequence shown here is derived from an EMBL/GenBank/DDBJ whole genome shotgun (WGS) entry which is preliminary data.</text>
</comment>
<dbReference type="OrthoDB" id="9794365at2"/>
<feature type="transmembrane region" description="Helical" evidence="9">
    <location>
        <begin position="54"/>
        <end position="71"/>
    </location>
</feature>
<keyword evidence="8 9" id="KW-0472">Membrane</keyword>
<dbReference type="EMBL" id="RBAH01000012">
    <property type="protein sequence ID" value="RKN82275.1"/>
    <property type="molecule type" value="Genomic_DNA"/>
</dbReference>
<dbReference type="InterPro" id="IPR047817">
    <property type="entry name" value="ABC2_TM_bact-type"/>
</dbReference>
<accession>A0A3B0C8F0</accession>